<dbReference type="EnsemblPlants" id="Pp3c5_24080V3.2">
    <property type="protein sequence ID" value="PAC:32955820.CDS.1"/>
    <property type="gene ID" value="Pp3c5_24080"/>
</dbReference>
<reference evidence="1 2" key="1">
    <citation type="journal article" date="2008" name="Science">
        <title>The Physcomitrella genome reveals evolutionary insights into the conquest of land by plants.</title>
        <authorList>
            <person name="Rensing S."/>
            <person name="Lang D."/>
            <person name="Zimmer A."/>
            <person name="Terry A."/>
            <person name="Salamov A."/>
            <person name="Shapiro H."/>
            <person name="Nishiyama T."/>
            <person name="Perroud P.-F."/>
            <person name="Lindquist E."/>
            <person name="Kamisugi Y."/>
            <person name="Tanahashi T."/>
            <person name="Sakakibara K."/>
            <person name="Fujita T."/>
            <person name="Oishi K."/>
            <person name="Shin-I T."/>
            <person name="Kuroki Y."/>
            <person name="Toyoda A."/>
            <person name="Suzuki Y."/>
            <person name="Hashimoto A."/>
            <person name="Yamaguchi K."/>
            <person name="Sugano A."/>
            <person name="Kohara Y."/>
            <person name="Fujiyama A."/>
            <person name="Anterola A."/>
            <person name="Aoki S."/>
            <person name="Ashton N."/>
            <person name="Barbazuk W.B."/>
            <person name="Barker E."/>
            <person name="Bennetzen J."/>
            <person name="Bezanilla M."/>
            <person name="Blankenship R."/>
            <person name="Cho S.H."/>
            <person name="Dutcher S."/>
            <person name="Estelle M."/>
            <person name="Fawcett J.A."/>
            <person name="Gundlach H."/>
            <person name="Hanada K."/>
            <person name="Heyl A."/>
            <person name="Hicks K.A."/>
            <person name="Hugh J."/>
            <person name="Lohr M."/>
            <person name="Mayer K."/>
            <person name="Melkozernov A."/>
            <person name="Murata T."/>
            <person name="Nelson D."/>
            <person name="Pils B."/>
            <person name="Prigge M."/>
            <person name="Reiss B."/>
            <person name="Renner T."/>
            <person name="Rombauts S."/>
            <person name="Rushton P."/>
            <person name="Sanderfoot A."/>
            <person name="Schween G."/>
            <person name="Shiu S.-H."/>
            <person name="Stueber K."/>
            <person name="Theodoulou F.L."/>
            <person name="Tu H."/>
            <person name="Van de Peer Y."/>
            <person name="Verrier P.J."/>
            <person name="Waters E."/>
            <person name="Wood A."/>
            <person name="Yang L."/>
            <person name="Cove D."/>
            <person name="Cuming A."/>
            <person name="Hasebe M."/>
            <person name="Lucas S."/>
            <person name="Mishler D.B."/>
            <person name="Reski R."/>
            <person name="Grigoriev I."/>
            <person name="Quatrano R.S."/>
            <person name="Boore J.L."/>
        </authorList>
    </citation>
    <scope>NUCLEOTIDE SEQUENCE [LARGE SCALE GENOMIC DNA]</scope>
    <source>
        <strain evidence="1 2">cv. Gransden 2004</strain>
    </source>
</reference>
<reference evidence="1 2" key="2">
    <citation type="journal article" date="2018" name="Plant J.">
        <title>The Physcomitrella patens chromosome-scale assembly reveals moss genome structure and evolution.</title>
        <authorList>
            <person name="Lang D."/>
            <person name="Ullrich K.K."/>
            <person name="Murat F."/>
            <person name="Fuchs J."/>
            <person name="Jenkins J."/>
            <person name="Haas F.B."/>
            <person name="Piednoel M."/>
            <person name="Gundlach H."/>
            <person name="Van Bel M."/>
            <person name="Meyberg R."/>
            <person name="Vives C."/>
            <person name="Morata J."/>
            <person name="Symeonidi A."/>
            <person name="Hiss M."/>
            <person name="Muchero W."/>
            <person name="Kamisugi Y."/>
            <person name="Saleh O."/>
            <person name="Blanc G."/>
            <person name="Decker E.L."/>
            <person name="van Gessel N."/>
            <person name="Grimwood J."/>
            <person name="Hayes R.D."/>
            <person name="Graham S.W."/>
            <person name="Gunter L.E."/>
            <person name="McDaniel S.F."/>
            <person name="Hoernstein S.N.W."/>
            <person name="Larsson A."/>
            <person name="Li F.W."/>
            <person name="Perroud P.F."/>
            <person name="Phillips J."/>
            <person name="Ranjan P."/>
            <person name="Rokshar D.S."/>
            <person name="Rothfels C.J."/>
            <person name="Schneider L."/>
            <person name="Shu S."/>
            <person name="Stevenson D.W."/>
            <person name="Thummler F."/>
            <person name="Tillich M."/>
            <person name="Villarreal Aguilar J.C."/>
            <person name="Widiez T."/>
            <person name="Wong G.K."/>
            <person name="Wymore A."/>
            <person name="Zhang Y."/>
            <person name="Zimmer A.D."/>
            <person name="Quatrano R.S."/>
            <person name="Mayer K.F.X."/>
            <person name="Goodstein D."/>
            <person name="Casacuberta J.M."/>
            <person name="Vandepoele K."/>
            <person name="Reski R."/>
            <person name="Cuming A.C."/>
            <person name="Tuskan G.A."/>
            <person name="Maumus F."/>
            <person name="Salse J."/>
            <person name="Schmutz J."/>
            <person name="Rensing S.A."/>
        </authorList>
    </citation>
    <scope>NUCLEOTIDE SEQUENCE [LARGE SCALE GENOMIC DNA]</scope>
    <source>
        <strain evidence="1 2">cv. Gransden 2004</strain>
    </source>
</reference>
<dbReference type="Gramene" id="Pp3c5_24080V3.3">
    <property type="protein sequence ID" value="PAC:32955821.CDS.1"/>
    <property type="gene ID" value="Pp3c5_24080"/>
</dbReference>
<keyword evidence="2" id="KW-1185">Reference proteome</keyword>
<dbReference type="Gramene" id="Pp3c5_24080V3.7">
    <property type="protein sequence ID" value="PAC:32955825.CDS.1"/>
    <property type="gene ID" value="Pp3c5_24080"/>
</dbReference>
<protein>
    <submittedName>
        <fullName evidence="1">Uncharacterized protein</fullName>
    </submittedName>
</protein>
<dbReference type="Proteomes" id="UP000006727">
    <property type="component" value="Chromosome 5"/>
</dbReference>
<dbReference type="EnsemblPlants" id="Pp3c5_24080V3.3">
    <property type="protein sequence ID" value="PAC:32955821.CDS.1"/>
    <property type="gene ID" value="Pp3c5_24080"/>
</dbReference>
<dbReference type="Gramene" id="Pp3c5_24080V3.8">
    <property type="protein sequence ID" value="PAC:32955826.CDS.1"/>
    <property type="gene ID" value="Pp3c5_24080"/>
</dbReference>
<dbReference type="Gramene" id="Pp3c5_24080V3.2">
    <property type="protein sequence ID" value="PAC:32955820.CDS.1"/>
    <property type="gene ID" value="Pp3c5_24080"/>
</dbReference>
<dbReference type="EnsemblPlants" id="Pp3c5_24080V3.4">
    <property type="protein sequence ID" value="PAC:32955822.CDS.1"/>
    <property type="gene ID" value="Pp3c5_24080"/>
</dbReference>
<name>A0A7I3ZIW4_PHYPA</name>
<organism evidence="1 2">
    <name type="scientific">Physcomitrium patens</name>
    <name type="common">Spreading-leaved earth moss</name>
    <name type="synonym">Physcomitrella patens</name>
    <dbReference type="NCBI Taxonomy" id="3218"/>
    <lineage>
        <taxon>Eukaryota</taxon>
        <taxon>Viridiplantae</taxon>
        <taxon>Streptophyta</taxon>
        <taxon>Embryophyta</taxon>
        <taxon>Bryophyta</taxon>
        <taxon>Bryophytina</taxon>
        <taxon>Bryopsida</taxon>
        <taxon>Funariidae</taxon>
        <taxon>Funariales</taxon>
        <taxon>Funariaceae</taxon>
        <taxon>Physcomitrium</taxon>
    </lineage>
</organism>
<dbReference type="EnsemblPlants" id="Pp3c5_24080V3.7">
    <property type="protein sequence ID" value="PAC:32955825.CDS.1"/>
    <property type="gene ID" value="Pp3c5_24080"/>
</dbReference>
<dbReference type="Gramene" id="Pp3c5_24080V3.6">
    <property type="protein sequence ID" value="PAC:32955824.CDS.1"/>
    <property type="gene ID" value="Pp3c5_24080"/>
</dbReference>
<dbReference type="Gramene" id="Pp3c5_24080V3.5">
    <property type="protein sequence ID" value="PAC:32955823.CDS.1"/>
    <property type="gene ID" value="Pp3c5_24080"/>
</dbReference>
<dbReference type="AlphaFoldDB" id="A0A7I3ZIW4"/>
<accession>A0A7I3ZIW4</accession>
<dbReference type="EnsemblPlants" id="Pp3c5_24080V3.8">
    <property type="protein sequence ID" value="PAC:32955826.CDS.1"/>
    <property type="gene ID" value="Pp3c5_24080"/>
</dbReference>
<dbReference type="Gramene" id="Pp3c5_24080V3.4">
    <property type="protein sequence ID" value="PAC:32955822.CDS.1"/>
    <property type="gene ID" value="Pp3c5_24080"/>
</dbReference>
<evidence type="ECO:0000313" key="1">
    <source>
        <dbReference type="EnsemblPlants" id="PAC:32955826.CDS.1"/>
    </source>
</evidence>
<proteinExistence type="predicted"/>
<sequence>MTDSSVTSVTETIGLSQTMTLSPWTRIYPLNSPHSFIFPLIRHRNQLEVLERCSCNYLIEYFSANTWNCAGDSPRFQEMLAIANPPTPLALLLWRQCLLFPDRKDPWLHVDP</sequence>
<dbReference type="EnsemblPlants" id="Pp3c5_24080V3.6">
    <property type="protein sequence ID" value="PAC:32955824.CDS.1"/>
    <property type="gene ID" value="Pp3c5_24080"/>
</dbReference>
<dbReference type="EnsemblPlants" id="Pp3c5_24080V3.5">
    <property type="protein sequence ID" value="PAC:32955823.CDS.1"/>
    <property type="gene ID" value="Pp3c5_24080"/>
</dbReference>
<reference evidence="1" key="3">
    <citation type="submission" date="2020-12" db="UniProtKB">
        <authorList>
            <consortium name="EnsemblPlants"/>
        </authorList>
    </citation>
    <scope>IDENTIFICATION</scope>
</reference>
<evidence type="ECO:0000313" key="2">
    <source>
        <dbReference type="Proteomes" id="UP000006727"/>
    </source>
</evidence>
<dbReference type="EMBL" id="ABEU02000005">
    <property type="status" value="NOT_ANNOTATED_CDS"/>
    <property type="molecule type" value="Genomic_DNA"/>
</dbReference>